<feature type="compositionally biased region" description="Polar residues" evidence="7">
    <location>
        <begin position="9"/>
        <end position="26"/>
    </location>
</feature>
<evidence type="ECO:0000256" key="7">
    <source>
        <dbReference type="SAM" id="MobiDB-lite"/>
    </source>
</evidence>
<evidence type="ECO:0000256" key="2">
    <source>
        <dbReference type="ARBA" id="ARBA00005434"/>
    </source>
</evidence>
<keyword evidence="5" id="KW-0677">Repeat</keyword>
<feature type="region of interest" description="Disordered" evidence="7">
    <location>
        <begin position="1"/>
        <end position="63"/>
    </location>
</feature>
<dbReference type="FunFam" id="2.130.10.10:FF:000180">
    <property type="entry name" value="WD repeat-containing protein 76"/>
    <property type="match status" value="1"/>
</dbReference>
<dbReference type="PANTHER" id="PTHR14773">
    <property type="entry name" value="WD REPEAT-CONTAINING PROTEIN 76"/>
    <property type="match status" value="1"/>
</dbReference>
<evidence type="ECO:0000313" key="8">
    <source>
        <dbReference type="EMBL" id="KAK3769292.1"/>
    </source>
</evidence>
<dbReference type="GO" id="GO:0003677">
    <property type="term" value="F:DNA binding"/>
    <property type="evidence" value="ECO:0007669"/>
    <property type="project" value="TreeGrafter"/>
</dbReference>
<feature type="repeat" description="WD" evidence="6">
    <location>
        <begin position="478"/>
        <end position="511"/>
    </location>
</feature>
<dbReference type="InterPro" id="IPR001680">
    <property type="entry name" value="WD40_rpt"/>
</dbReference>
<dbReference type="GO" id="GO:2000001">
    <property type="term" value="P:regulation of DNA damage checkpoint"/>
    <property type="evidence" value="ECO:0007669"/>
    <property type="project" value="TreeGrafter"/>
</dbReference>
<keyword evidence="9" id="KW-1185">Reference proteome</keyword>
<dbReference type="GO" id="GO:0005634">
    <property type="term" value="C:nucleus"/>
    <property type="evidence" value="ECO:0007669"/>
    <property type="project" value="TreeGrafter"/>
</dbReference>
<protein>
    <recommendedName>
        <fullName evidence="3">WD repeat-containing protein 76</fullName>
    </recommendedName>
</protein>
<dbReference type="InterPro" id="IPR036322">
    <property type="entry name" value="WD40_repeat_dom_sf"/>
</dbReference>
<dbReference type="InterPro" id="IPR050853">
    <property type="entry name" value="WD_repeat_DNA-damage-binding"/>
</dbReference>
<comment type="similarity">
    <text evidence="2">Belongs to the WD repeat DDB2/WDR76 family.</text>
</comment>
<feature type="compositionally biased region" description="Polar residues" evidence="7">
    <location>
        <begin position="35"/>
        <end position="45"/>
    </location>
</feature>
<dbReference type="Gene3D" id="2.130.10.10">
    <property type="entry name" value="YVTN repeat-like/Quinoprotein amine dehydrogenase"/>
    <property type="match status" value="1"/>
</dbReference>
<evidence type="ECO:0000256" key="6">
    <source>
        <dbReference type="PROSITE-ProRule" id="PRU00221"/>
    </source>
</evidence>
<evidence type="ECO:0000256" key="1">
    <source>
        <dbReference type="ARBA" id="ARBA00002530"/>
    </source>
</evidence>
<name>A0AAE1DG62_9GAST</name>
<reference evidence="8" key="1">
    <citation type="journal article" date="2023" name="G3 (Bethesda)">
        <title>A reference genome for the long-term kleptoplast-retaining sea slug Elysia crispata morphotype clarki.</title>
        <authorList>
            <person name="Eastman K.E."/>
            <person name="Pendleton A.L."/>
            <person name="Shaikh M.A."/>
            <person name="Suttiyut T."/>
            <person name="Ogas R."/>
            <person name="Tomko P."/>
            <person name="Gavelis G."/>
            <person name="Widhalm J.R."/>
            <person name="Wisecaver J.H."/>
        </authorList>
    </citation>
    <scope>NUCLEOTIDE SEQUENCE</scope>
    <source>
        <strain evidence="8">ECLA1</strain>
    </source>
</reference>
<evidence type="ECO:0000256" key="3">
    <source>
        <dbReference type="ARBA" id="ARBA00021234"/>
    </source>
</evidence>
<gene>
    <name evidence="8" type="ORF">RRG08_057861</name>
</gene>
<comment type="caution">
    <text evidence="8">The sequence shown here is derived from an EMBL/GenBank/DDBJ whole genome shotgun (WGS) entry which is preliminary data.</text>
</comment>
<dbReference type="Proteomes" id="UP001283361">
    <property type="component" value="Unassembled WGS sequence"/>
</dbReference>
<organism evidence="8 9">
    <name type="scientific">Elysia crispata</name>
    <name type="common">lettuce slug</name>
    <dbReference type="NCBI Taxonomy" id="231223"/>
    <lineage>
        <taxon>Eukaryota</taxon>
        <taxon>Metazoa</taxon>
        <taxon>Spiralia</taxon>
        <taxon>Lophotrochozoa</taxon>
        <taxon>Mollusca</taxon>
        <taxon>Gastropoda</taxon>
        <taxon>Heterobranchia</taxon>
        <taxon>Euthyneura</taxon>
        <taxon>Panpulmonata</taxon>
        <taxon>Sacoglossa</taxon>
        <taxon>Placobranchoidea</taxon>
        <taxon>Plakobranchidae</taxon>
        <taxon>Elysia</taxon>
    </lineage>
</organism>
<keyword evidence="4 6" id="KW-0853">WD repeat</keyword>
<evidence type="ECO:0000256" key="5">
    <source>
        <dbReference type="ARBA" id="ARBA00022737"/>
    </source>
</evidence>
<dbReference type="SUPFAM" id="SSF50978">
    <property type="entry name" value="WD40 repeat-like"/>
    <property type="match status" value="1"/>
</dbReference>
<evidence type="ECO:0000256" key="4">
    <source>
        <dbReference type="ARBA" id="ARBA00022574"/>
    </source>
</evidence>
<comment type="function">
    <text evidence="1">Specifically binds 5-hydroxymethylcytosine (5hmC), suggesting that it acts as a specific reader of 5hmC.</text>
</comment>
<evidence type="ECO:0000313" key="9">
    <source>
        <dbReference type="Proteomes" id="UP001283361"/>
    </source>
</evidence>
<dbReference type="Pfam" id="PF00400">
    <property type="entry name" value="WD40"/>
    <property type="match status" value="2"/>
</dbReference>
<accession>A0AAE1DG62</accession>
<dbReference type="PANTHER" id="PTHR14773:SF0">
    <property type="entry name" value="WD REPEAT-CONTAINING PROTEIN 76"/>
    <property type="match status" value="1"/>
</dbReference>
<dbReference type="PROSITE" id="PS50082">
    <property type="entry name" value="WD_REPEATS_2"/>
    <property type="match status" value="1"/>
</dbReference>
<dbReference type="InterPro" id="IPR015943">
    <property type="entry name" value="WD40/YVTN_repeat-like_dom_sf"/>
</dbReference>
<dbReference type="SMART" id="SM00320">
    <property type="entry name" value="WD40"/>
    <property type="match status" value="5"/>
</dbReference>
<proteinExistence type="inferred from homology"/>
<dbReference type="EMBL" id="JAWDGP010003947">
    <property type="protein sequence ID" value="KAK3769292.1"/>
    <property type="molecule type" value="Genomic_DNA"/>
</dbReference>
<sequence>MRRSLRQLKVNQPETRSPQSSDGSPTKRQRLISRKGSSTRSGSLDKNNHLLPPLESITREKKFPVKTEMARNCTSKFVSISSGDKPVFSQIKTEKQDLKDDENKNPIILPRKAQKTVSEHDREMNDIKPVVDGHASDDSDAEHGSLSYEQIREKNLRENELFFASLGIDQAKEMLHASVKKPKKPTLKGLKIKKEEILPRRHSLRIKRIDPEGIQMPEPEPLIQVAEQTRLPEGPLDMKESFYSKGNPDGDKHLMAFKALFKDKKRKHAKQEKEISNFLSDLSKMSISEGCVAKVVPERVFSVGWHPAESPLIAFAGDKWGTVGLWNVFSQDEDQLVTAFKPHTRPVSCLKVPSVAQHKLYSCSYDATLRCGDFEKGVFSEVFSVPEADDDLFRNFCFYDTFQTLLVSQLSGNVSLVDVRTPKTSAEQVFKVSHKSLRTVSINPFQHDHFITAGTDTNICLWDMRKMNQKSPKPLQVLDQHTRAIASAYFSPSGHKIVSSAADDQILVFEVPSSGGEIQLGTRIRHNNCTGRWLTNFQPTWHPTIPNIFVVGSMARPREIQVYDAFQGTVLRSLSNEDHLGSVCSLNVFHPQRPCTLVGANSSGRLHVFM</sequence>
<dbReference type="AlphaFoldDB" id="A0AAE1DG62"/>